<comment type="caution">
    <text evidence="2">The sequence shown here is derived from an EMBL/GenBank/DDBJ whole genome shotgun (WGS) entry which is preliminary data.</text>
</comment>
<feature type="domain" description="Arb2" evidence="1">
    <location>
        <begin position="12"/>
        <end position="213"/>
    </location>
</feature>
<organism evidence="2 3">
    <name type="scientific">Bifiguratus adelaidae</name>
    <dbReference type="NCBI Taxonomy" id="1938954"/>
    <lineage>
        <taxon>Eukaryota</taxon>
        <taxon>Fungi</taxon>
        <taxon>Fungi incertae sedis</taxon>
        <taxon>Mucoromycota</taxon>
        <taxon>Mucoromycotina</taxon>
        <taxon>Endogonomycetes</taxon>
        <taxon>Endogonales</taxon>
        <taxon>Endogonales incertae sedis</taxon>
        <taxon>Bifiguratus</taxon>
    </lineage>
</organism>
<dbReference type="InterPro" id="IPR048263">
    <property type="entry name" value="Arb2"/>
</dbReference>
<dbReference type="GO" id="GO:0035197">
    <property type="term" value="F:siRNA binding"/>
    <property type="evidence" value="ECO:0007669"/>
    <property type="project" value="TreeGrafter"/>
</dbReference>
<evidence type="ECO:0000313" key="3">
    <source>
        <dbReference type="Proteomes" id="UP000242875"/>
    </source>
</evidence>
<gene>
    <name evidence="2" type="ORF">BZG36_00328</name>
</gene>
<dbReference type="GO" id="GO:0005634">
    <property type="term" value="C:nucleus"/>
    <property type="evidence" value="ECO:0007669"/>
    <property type="project" value="TreeGrafter"/>
</dbReference>
<sequence>MGNTTSSERRVFPDTLSGFGYHLNAQGQLRHVDTGKFTHQPFEYEVKKGDREYNQAHYEALADVVSTIVENDLTNKYNLKRQTIPLLQDLTRHRLDASLRMTVDPDDQDMTGAKSHIYLSSDALSNTEGLVILIQGSGAVRPGQWARSVIINDSLQMGSMGPFIDEAKQRGWAVLIANPNRNDVDHADQQGRREFIPGSESPEAHVSYIWDAFESSG</sequence>
<evidence type="ECO:0000313" key="2">
    <source>
        <dbReference type="EMBL" id="OZJ06702.1"/>
    </source>
</evidence>
<dbReference type="Proteomes" id="UP000242875">
    <property type="component" value="Unassembled WGS sequence"/>
</dbReference>
<dbReference type="Pfam" id="PF22749">
    <property type="entry name" value="Arb2"/>
    <property type="match status" value="1"/>
</dbReference>
<evidence type="ECO:0000259" key="1">
    <source>
        <dbReference type="Pfam" id="PF22749"/>
    </source>
</evidence>
<dbReference type="GO" id="GO:0031048">
    <property type="term" value="P:regulatory ncRNA-mediated heterochromatin formation"/>
    <property type="evidence" value="ECO:0007669"/>
    <property type="project" value="TreeGrafter"/>
</dbReference>
<reference evidence="2 3" key="1">
    <citation type="journal article" date="2017" name="Mycologia">
        <title>Bifiguratus adelaidae, gen. et sp. nov., a new member of Mucoromycotina in endophytic and soil-dwelling habitats.</title>
        <authorList>
            <person name="Torres-Cruz T.J."/>
            <person name="Billingsley Tobias T.L."/>
            <person name="Almatruk M."/>
            <person name="Hesse C."/>
            <person name="Kuske C.R."/>
            <person name="Desiro A."/>
            <person name="Benucci G.M."/>
            <person name="Bonito G."/>
            <person name="Stajich J.E."/>
            <person name="Dunlap C."/>
            <person name="Arnold A.E."/>
            <person name="Porras-Alfaro A."/>
        </authorList>
    </citation>
    <scope>NUCLEOTIDE SEQUENCE [LARGE SCALE GENOMIC DNA]</scope>
    <source>
        <strain evidence="2 3">AZ0501</strain>
    </source>
</reference>
<dbReference type="PANTHER" id="PTHR21357:SF4">
    <property type="entry name" value="FAM172 FAMILY PROTEIN HOMOLOG CG10038"/>
    <property type="match status" value="1"/>
</dbReference>
<dbReference type="InterPro" id="IPR053858">
    <property type="entry name" value="Arb2_dom"/>
</dbReference>
<protein>
    <recommendedName>
        <fullName evidence="1">Arb2 domain-containing protein</fullName>
    </recommendedName>
</protein>
<dbReference type="PANTHER" id="PTHR21357">
    <property type="entry name" value="FAM172 FAMILY PROTEIN HOMOLOG CG10038"/>
    <property type="match status" value="1"/>
</dbReference>
<proteinExistence type="predicted"/>
<dbReference type="EMBL" id="MVBO01000002">
    <property type="protein sequence ID" value="OZJ06702.1"/>
    <property type="molecule type" value="Genomic_DNA"/>
</dbReference>
<keyword evidence="3" id="KW-1185">Reference proteome</keyword>
<name>A0A261Y7W8_9FUNG</name>
<dbReference type="AlphaFoldDB" id="A0A261Y7W8"/>
<accession>A0A261Y7W8</accession>
<dbReference type="OrthoDB" id="421951at2759"/>